<evidence type="ECO:0000313" key="2">
    <source>
        <dbReference type="EMBL" id="EIT68901.1"/>
    </source>
</evidence>
<accession>I8HZ99</accession>
<dbReference type="RefSeq" id="WP_007185426.1">
    <property type="nucleotide sequence ID" value="NZ_AKGD01000002.1"/>
</dbReference>
<feature type="region of interest" description="Disordered" evidence="1">
    <location>
        <begin position="93"/>
        <end position="117"/>
    </location>
</feature>
<proteinExistence type="predicted"/>
<dbReference type="STRING" id="1172194.WQQ_24830"/>
<organism evidence="2 3">
    <name type="scientific">Hydrocarboniphaga effusa AP103</name>
    <dbReference type="NCBI Taxonomy" id="1172194"/>
    <lineage>
        <taxon>Bacteria</taxon>
        <taxon>Pseudomonadati</taxon>
        <taxon>Pseudomonadota</taxon>
        <taxon>Gammaproteobacteria</taxon>
        <taxon>Nevskiales</taxon>
        <taxon>Nevskiaceae</taxon>
        <taxon>Hydrocarboniphaga</taxon>
    </lineage>
</organism>
<dbReference type="EMBL" id="AKGD01000002">
    <property type="protein sequence ID" value="EIT68901.1"/>
    <property type="molecule type" value="Genomic_DNA"/>
</dbReference>
<evidence type="ECO:0000256" key="1">
    <source>
        <dbReference type="SAM" id="MobiDB-lite"/>
    </source>
</evidence>
<keyword evidence="3" id="KW-1185">Reference proteome</keyword>
<name>I8HZ99_9GAMM</name>
<gene>
    <name evidence="2" type="ORF">WQQ_24830</name>
</gene>
<dbReference type="OrthoDB" id="7063398at2"/>
<dbReference type="Proteomes" id="UP000003704">
    <property type="component" value="Unassembled WGS sequence"/>
</dbReference>
<protein>
    <recommendedName>
        <fullName evidence="4">Phasin domain-containing protein</fullName>
    </recommendedName>
</protein>
<evidence type="ECO:0008006" key="4">
    <source>
        <dbReference type="Google" id="ProtNLM"/>
    </source>
</evidence>
<sequence>MEAKSIVDSVNDNVSNAKLQAQRLISHGEGVLNAGTQSLQSAKAVVVKGGKDVVHVVKETAEELKRTLKEGVNDVSEKLSRIATPTHKEQWIDRKNAVKAKKRRKREEAQAQVSVAQ</sequence>
<dbReference type="AlphaFoldDB" id="I8HZ99"/>
<evidence type="ECO:0000313" key="3">
    <source>
        <dbReference type="Proteomes" id="UP000003704"/>
    </source>
</evidence>
<reference evidence="2 3" key="1">
    <citation type="journal article" date="2012" name="J. Bacteriol.">
        <title>Genome Sequence of n-Alkane-Degrading Hydrocarboniphaga effusa Strain AP103T (ATCC BAA-332T).</title>
        <authorList>
            <person name="Chang H.K."/>
            <person name="Zylstra G.J."/>
            <person name="Chae J.C."/>
        </authorList>
    </citation>
    <scope>NUCLEOTIDE SEQUENCE [LARGE SCALE GENOMIC DNA]</scope>
    <source>
        <strain evidence="2 3">AP103</strain>
    </source>
</reference>
<comment type="caution">
    <text evidence="2">The sequence shown here is derived from an EMBL/GenBank/DDBJ whole genome shotgun (WGS) entry which is preliminary data.</text>
</comment>